<dbReference type="Proteomes" id="UP000267418">
    <property type="component" value="Unassembled WGS sequence"/>
</dbReference>
<feature type="signal peptide" evidence="2">
    <location>
        <begin position="1"/>
        <end position="33"/>
    </location>
</feature>
<sequence>MSRALQGDRSMKKFSFFFLSALSAALVPMHAAAQLVPAASAPVLPPGLYVQVIDGLINVSNKGGSTNFAPGQFGFTPTPSQAPITLPKNPGIPFTPPVAFTRPPVSGSSAPPKSSGVDCEVR</sequence>
<evidence type="ECO:0000313" key="3">
    <source>
        <dbReference type="EMBL" id="RTQ32396.1"/>
    </source>
</evidence>
<dbReference type="RefSeq" id="WP_126472369.1">
    <property type="nucleotide sequence ID" value="NZ_RXOE01000006.1"/>
</dbReference>
<keyword evidence="4" id="KW-1185">Reference proteome</keyword>
<feature type="region of interest" description="Disordered" evidence="1">
    <location>
        <begin position="97"/>
        <end position="122"/>
    </location>
</feature>
<keyword evidence="2" id="KW-0732">Signal</keyword>
<dbReference type="OrthoDB" id="369729at2"/>
<feature type="chain" id="PRO_5018721203" evidence="2">
    <location>
        <begin position="34"/>
        <end position="122"/>
    </location>
</feature>
<accession>A0A3S0J694</accession>
<dbReference type="EMBL" id="RXOE01000006">
    <property type="protein sequence ID" value="RTQ32396.1"/>
    <property type="molecule type" value="Genomic_DNA"/>
</dbReference>
<gene>
    <name evidence="3" type="ORF">EJP69_20820</name>
</gene>
<evidence type="ECO:0000256" key="1">
    <source>
        <dbReference type="SAM" id="MobiDB-lite"/>
    </source>
</evidence>
<proteinExistence type="predicted"/>
<reference evidence="3 4" key="1">
    <citation type="submission" date="2018-12" db="EMBL/GenBank/DDBJ databases">
        <title>The genome of Variovorax gossypii DSM 100435.</title>
        <authorList>
            <person name="Gao J."/>
            <person name="Sun J."/>
        </authorList>
    </citation>
    <scope>NUCLEOTIDE SEQUENCE [LARGE SCALE GENOMIC DNA]</scope>
    <source>
        <strain evidence="3 4">DSM 100435</strain>
    </source>
</reference>
<dbReference type="AlphaFoldDB" id="A0A3S0J694"/>
<comment type="caution">
    <text evidence="3">The sequence shown here is derived from an EMBL/GenBank/DDBJ whole genome shotgun (WGS) entry which is preliminary data.</text>
</comment>
<protein>
    <submittedName>
        <fullName evidence="3">Uncharacterized protein</fullName>
    </submittedName>
</protein>
<evidence type="ECO:0000313" key="4">
    <source>
        <dbReference type="Proteomes" id="UP000267418"/>
    </source>
</evidence>
<name>A0A3S0J694_9BURK</name>
<organism evidence="3 4">
    <name type="scientific">Variovorax gossypii</name>
    <dbReference type="NCBI Taxonomy" id="1679495"/>
    <lineage>
        <taxon>Bacteria</taxon>
        <taxon>Pseudomonadati</taxon>
        <taxon>Pseudomonadota</taxon>
        <taxon>Betaproteobacteria</taxon>
        <taxon>Burkholderiales</taxon>
        <taxon>Comamonadaceae</taxon>
        <taxon>Variovorax</taxon>
    </lineage>
</organism>
<evidence type="ECO:0000256" key="2">
    <source>
        <dbReference type="SAM" id="SignalP"/>
    </source>
</evidence>